<comment type="caution">
    <text evidence="1">The sequence shown here is derived from an EMBL/GenBank/DDBJ whole genome shotgun (WGS) entry which is preliminary data.</text>
</comment>
<dbReference type="AlphaFoldDB" id="A0A3R7N1K6"/>
<reference evidence="1 2" key="2">
    <citation type="submission" date="2019-01" db="EMBL/GenBank/DDBJ databases">
        <title>The decoding of complex shrimp genome reveals the adaptation for benthos swimmer, frequently molting mechanism and breeding impact on genome.</title>
        <authorList>
            <person name="Sun Y."/>
            <person name="Gao Y."/>
            <person name="Yu Y."/>
        </authorList>
    </citation>
    <scope>NUCLEOTIDE SEQUENCE [LARGE SCALE GENOMIC DNA]</scope>
    <source>
        <tissue evidence="1">Muscle</tissue>
    </source>
</reference>
<dbReference type="EMBL" id="QCYY01001845">
    <property type="protein sequence ID" value="ROT74792.1"/>
    <property type="molecule type" value="Genomic_DNA"/>
</dbReference>
<gene>
    <name evidence="1" type="ORF">C7M84_006687</name>
</gene>
<evidence type="ECO:0000313" key="2">
    <source>
        <dbReference type="Proteomes" id="UP000283509"/>
    </source>
</evidence>
<reference evidence="1 2" key="1">
    <citation type="submission" date="2018-04" db="EMBL/GenBank/DDBJ databases">
        <authorList>
            <person name="Zhang X."/>
            <person name="Yuan J."/>
            <person name="Li F."/>
            <person name="Xiang J."/>
        </authorList>
    </citation>
    <scope>NUCLEOTIDE SEQUENCE [LARGE SCALE GENOMIC DNA]</scope>
    <source>
        <tissue evidence="1">Muscle</tissue>
    </source>
</reference>
<sequence length="974" mass="102574">MKPTNLPGRSSSSIIKSKYIHISSPNSSAPGLSRPTPSTRQAPSSFKWFMAAFYRTRRSRWGKKETPVRQVVREAGVPRFSYGRKADGGSGKQISGTDTTRFSISPHLRSCLVVARSSWGQEFVSRRWCQLACQQVGCRWCWRVNRSGAAWCRVNRSGAVGAQLACGRVPAGVSTGRGGRLVPAGVSTGRVPLVPAGVSTGRVPLVPAGVSTGRVAVGAQLRCQQVGCRWWASWRVQQVGCRWWPLRVNRSGAGWCQLACQQVGAVGASWRSTSGAVVPAGVSTGRVPLVPAGVSTGRVPLVPAGVSTGRVPLVPAGVSTGFGWPVGASLACQQVGCRGASCVSTVGCRWCQLACQQVGCRWCQLACPNRSGAVWWPQLACQQVGAVVASWRVNRFRVPFGAKLAGCPTNRSGARWCQAGVSTGFGVAVGGPGCVSTGIRGAVVPAGRVNKGGCRLVPSWRVNRSGVPFGASWRVKKVGCRWCQLGVSNRSGCRLAAGVSTRSGAVGASWRVNRSGAVGASWRVNRSGASCARLAVSTGRVPLVPSWRVNRGRVPFGASWRVTTGCRLVPRACQQVVRLVAAGVSTRSGAVGASLACSHRSVAVVPAGVVNRSGCRLVPAGVSIRFGCRWWPSWRVNRSGAVGASWRQKGQQVRVPLVPAACQQVGCRGASWRVNRSGAVGATWRVQQVGCRLVPGLACQQVGCPLVPAGVVNRSVPLVQLACQTGRVPLVPALAWSNRSGAVGASWRVNRSGAVGASWRVNRSGAVGASWRVKQVGLPLRASWRCPTGRVPLVPAWRVTGRCRWCQLASSTGRVPLVPAGVSQVGCRGWCSLAVSNRSGARWCQLAVSTGPGASLVPAVAVSNRSGAVGQLAVSQVGPLVPAGVSTVGCRWSGVSTGRVFGAKLACQQIGRRKDAMYSASDGGSSRHSMGQRALRGPDSEGWGRWWLSVGWVLCFVFVSRRSSSLYRTTLESE</sequence>
<protein>
    <submittedName>
        <fullName evidence="1">Uncharacterized protein</fullName>
    </submittedName>
</protein>
<dbReference type="Proteomes" id="UP000283509">
    <property type="component" value="Unassembled WGS sequence"/>
</dbReference>
<evidence type="ECO:0000313" key="1">
    <source>
        <dbReference type="EMBL" id="ROT74792.1"/>
    </source>
</evidence>
<name>A0A3R7N1K6_PENVA</name>
<organism evidence="1 2">
    <name type="scientific">Penaeus vannamei</name>
    <name type="common">Whiteleg shrimp</name>
    <name type="synonym">Litopenaeus vannamei</name>
    <dbReference type="NCBI Taxonomy" id="6689"/>
    <lineage>
        <taxon>Eukaryota</taxon>
        <taxon>Metazoa</taxon>
        <taxon>Ecdysozoa</taxon>
        <taxon>Arthropoda</taxon>
        <taxon>Crustacea</taxon>
        <taxon>Multicrustacea</taxon>
        <taxon>Malacostraca</taxon>
        <taxon>Eumalacostraca</taxon>
        <taxon>Eucarida</taxon>
        <taxon>Decapoda</taxon>
        <taxon>Dendrobranchiata</taxon>
        <taxon>Penaeoidea</taxon>
        <taxon>Penaeidae</taxon>
        <taxon>Penaeus</taxon>
    </lineage>
</organism>
<proteinExistence type="predicted"/>
<keyword evidence="2" id="KW-1185">Reference proteome</keyword>
<accession>A0A3R7N1K6</accession>